<reference evidence="1 2" key="1">
    <citation type="submission" date="2019-02" db="EMBL/GenBank/DDBJ databases">
        <title>Deep-cultivation of Planctomycetes and their phenomic and genomic characterization uncovers novel biology.</title>
        <authorList>
            <person name="Wiegand S."/>
            <person name="Jogler M."/>
            <person name="Boedeker C."/>
            <person name="Pinto D."/>
            <person name="Vollmers J."/>
            <person name="Rivas-Marin E."/>
            <person name="Kohn T."/>
            <person name="Peeters S.H."/>
            <person name="Heuer A."/>
            <person name="Rast P."/>
            <person name="Oberbeckmann S."/>
            <person name="Bunk B."/>
            <person name="Jeske O."/>
            <person name="Meyerdierks A."/>
            <person name="Storesund J.E."/>
            <person name="Kallscheuer N."/>
            <person name="Luecker S."/>
            <person name="Lage O.M."/>
            <person name="Pohl T."/>
            <person name="Merkel B.J."/>
            <person name="Hornburger P."/>
            <person name="Mueller R.-W."/>
            <person name="Bruemmer F."/>
            <person name="Labrenz M."/>
            <person name="Spormann A.M."/>
            <person name="Op den Camp H."/>
            <person name="Overmann J."/>
            <person name="Amann R."/>
            <person name="Jetten M.S.M."/>
            <person name="Mascher T."/>
            <person name="Medema M.H."/>
            <person name="Devos D.P."/>
            <person name="Kaster A.-K."/>
            <person name="Ovreas L."/>
            <person name="Rohde M."/>
            <person name="Galperin M.Y."/>
            <person name="Jogler C."/>
        </authorList>
    </citation>
    <scope>NUCLEOTIDE SEQUENCE [LARGE SCALE GENOMIC DNA]</scope>
    <source>
        <strain evidence="1 2">Pan241w</strain>
    </source>
</reference>
<dbReference type="OrthoDB" id="9182486at2"/>
<keyword evidence="2" id="KW-1185">Reference proteome</keyword>
<organism evidence="1 2">
    <name type="scientific">Gimesia alba</name>
    <dbReference type="NCBI Taxonomy" id="2527973"/>
    <lineage>
        <taxon>Bacteria</taxon>
        <taxon>Pseudomonadati</taxon>
        <taxon>Planctomycetota</taxon>
        <taxon>Planctomycetia</taxon>
        <taxon>Planctomycetales</taxon>
        <taxon>Planctomycetaceae</taxon>
        <taxon>Gimesia</taxon>
    </lineage>
</organism>
<dbReference type="SUPFAM" id="SSF48452">
    <property type="entry name" value="TPR-like"/>
    <property type="match status" value="1"/>
</dbReference>
<name>A0A517RN66_9PLAN</name>
<evidence type="ECO:0008006" key="3">
    <source>
        <dbReference type="Google" id="ProtNLM"/>
    </source>
</evidence>
<dbReference type="EMBL" id="CP036269">
    <property type="protein sequence ID" value="QDT45321.1"/>
    <property type="molecule type" value="Genomic_DNA"/>
</dbReference>
<dbReference type="RefSeq" id="WP_145221717.1">
    <property type="nucleotide sequence ID" value="NZ_CP036269.1"/>
</dbReference>
<accession>A0A517RN66</accession>
<dbReference type="Proteomes" id="UP000317171">
    <property type="component" value="Chromosome"/>
</dbReference>
<evidence type="ECO:0000313" key="1">
    <source>
        <dbReference type="EMBL" id="QDT45321.1"/>
    </source>
</evidence>
<sequence length="259" mass="28642">MWLIQNAPECDILATPFGLLYAKVNADAYTAGKEVWIDQLENNPENLSVLENAAKYFMLSDPDLANEALIKAQSLDQENPKWSAALGELYSLNTNTKTVKDKHSEAIKALEELENAYNHSTGLDQAALLEQLAKAALIAENTEKAKTYAELMLSQSDSEWNCENHIHHGNITLGKLALATGDVETAKQRLLKAAESSGSPNLNSFGPDMNLAKELLQKGEKDAVLKYLALCSQFWGSGKDRLDQWTKSIDREEMPSDWG</sequence>
<dbReference type="InterPro" id="IPR011990">
    <property type="entry name" value="TPR-like_helical_dom_sf"/>
</dbReference>
<dbReference type="AlphaFoldDB" id="A0A517RN66"/>
<proteinExistence type="predicted"/>
<gene>
    <name evidence="1" type="ORF">Pan241w_54410</name>
</gene>
<protein>
    <recommendedName>
        <fullName evidence="3">Tetratricopeptide repeat protein</fullName>
    </recommendedName>
</protein>
<dbReference type="KEGG" id="gaz:Pan241w_54410"/>
<evidence type="ECO:0000313" key="2">
    <source>
        <dbReference type="Proteomes" id="UP000317171"/>
    </source>
</evidence>
<dbReference type="Gene3D" id="1.25.40.10">
    <property type="entry name" value="Tetratricopeptide repeat domain"/>
    <property type="match status" value="1"/>
</dbReference>